<dbReference type="KEGG" id="alim:106530610"/>
<dbReference type="RefSeq" id="XP_013881716.1">
    <property type="nucleotide sequence ID" value="XM_014026262.1"/>
</dbReference>
<keyword evidence="3" id="KW-1185">Reference proteome</keyword>
<dbReference type="Gene3D" id="1.25.40.10">
    <property type="entry name" value="Tetratricopeptide repeat domain"/>
    <property type="match status" value="1"/>
</dbReference>
<sequence>MSDSDSDGECRYLDGDGEEVFAVYNPEKVFARWSAIPVKTKRDAAQRMKVCVFWLPILLEPDNSVKGDWARSIGLVNPNDSEALELKHIMRIQVVESIMFDLDILTLKKDTLRHIFCLTNLMNEPFCPNIFEKVVRLLETSKNKDDRSVRRNLLIFDDLPTGYDALRIIFSEYARFIKDMGSNMERTLTALMSQPDEYSIMQSERMKKVGNELFQRQRFEEAVRYYSKAIDFFPDNHILYGNRSLCYIRNKQYLKAAADGKRAVLIKPQWAKGHYRYCEALFLLNQKQLALEANKMARSLCGENPEELRDLDQQLKKMTDELAEKTKPKQSFKAGSTSGQHPTKCAGSDQAKNTSAKVTEMKTGEYI</sequence>
<dbReference type="STRING" id="52670.A0A2I4CNZ5"/>
<dbReference type="InterPro" id="IPR011990">
    <property type="entry name" value="TPR-like_helical_dom_sf"/>
</dbReference>
<dbReference type="Proteomes" id="UP000192220">
    <property type="component" value="Unplaced"/>
</dbReference>
<accession>A0A2I4CNZ5</accession>
<organism evidence="3 4">
    <name type="scientific">Austrofundulus limnaeus</name>
    <name type="common">Annual killifish</name>
    <dbReference type="NCBI Taxonomy" id="52670"/>
    <lineage>
        <taxon>Eukaryota</taxon>
        <taxon>Metazoa</taxon>
        <taxon>Chordata</taxon>
        <taxon>Craniata</taxon>
        <taxon>Vertebrata</taxon>
        <taxon>Euteleostomi</taxon>
        <taxon>Actinopterygii</taxon>
        <taxon>Neopterygii</taxon>
        <taxon>Teleostei</taxon>
        <taxon>Neoteleostei</taxon>
        <taxon>Acanthomorphata</taxon>
        <taxon>Ovalentaria</taxon>
        <taxon>Atherinomorphae</taxon>
        <taxon>Cyprinodontiformes</taxon>
        <taxon>Rivulidae</taxon>
        <taxon>Austrofundulus</taxon>
    </lineage>
</organism>
<keyword evidence="1" id="KW-0802">TPR repeat</keyword>
<feature type="region of interest" description="Disordered" evidence="2">
    <location>
        <begin position="324"/>
        <end position="367"/>
    </location>
</feature>
<dbReference type="PANTHER" id="PTHR17550:SF8">
    <property type="entry name" value="RING-TYPE E3 UBIQUITIN TRANSFERASE"/>
    <property type="match status" value="1"/>
</dbReference>
<dbReference type="SUPFAM" id="SSF48452">
    <property type="entry name" value="TPR-like"/>
    <property type="match status" value="1"/>
</dbReference>
<evidence type="ECO:0000313" key="4">
    <source>
        <dbReference type="RefSeq" id="XP_013881716.1"/>
    </source>
</evidence>
<dbReference type="AlphaFoldDB" id="A0A2I4CNZ5"/>
<dbReference type="SMART" id="SM00028">
    <property type="entry name" value="TPR"/>
    <property type="match status" value="2"/>
</dbReference>
<dbReference type="OrthoDB" id="8062037at2759"/>
<name>A0A2I4CNZ5_AUSLI</name>
<dbReference type="InterPro" id="IPR019734">
    <property type="entry name" value="TPR_rpt"/>
</dbReference>
<dbReference type="PROSITE" id="PS50005">
    <property type="entry name" value="TPR"/>
    <property type="match status" value="1"/>
</dbReference>
<feature type="repeat" description="TPR" evidence="1">
    <location>
        <begin position="203"/>
        <end position="236"/>
    </location>
</feature>
<evidence type="ECO:0000313" key="3">
    <source>
        <dbReference type="Proteomes" id="UP000192220"/>
    </source>
</evidence>
<evidence type="ECO:0000256" key="2">
    <source>
        <dbReference type="SAM" id="MobiDB-lite"/>
    </source>
</evidence>
<dbReference type="PANTHER" id="PTHR17550">
    <property type="entry name" value="E3 UBIQUITIN-PROTEIN LIGASE TTC3"/>
    <property type="match status" value="1"/>
</dbReference>
<proteinExistence type="predicted"/>
<protein>
    <submittedName>
        <fullName evidence="4">E3 ubiquitin-protein ligase TTC3</fullName>
    </submittedName>
</protein>
<evidence type="ECO:0000256" key="1">
    <source>
        <dbReference type="PROSITE-ProRule" id="PRU00339"/>
    </source>
</evidence>
<dbReference type="InParanoid" id="A0A2I4CNZ5"/>
<gene>
    <name evidence="4" type="primary">LOC106530610</name>
</gene>
<reference evidence="4" key="1">
    <citation type="submission" date="2025-08" db="UniProtKB">
        <authorList>
            <consortium name="RefSeq"/>
        </authorList>
    </citation>
    <scope>IDENTIFICATION</scope>
    <source>
        <strain evidence="4">Quisiro</strain>
        <tissue evidence="4">Liver</tissue>
    </source>
</reference>
<dbReference type="GeneID" id="106530610"/>